<feature type="transmembrane region" description="Helical" evidence="10">
    <location>
        <begin position="73"/>
        <end position="95"/>
    </location>
</feature>
<keyword evidence="5" id="KW-0552">Olfaction</keyword>
<keyword evidence="9" id="KW-0807">Transducer</keyword>
<comment type="caution">
    <text evidence="11">The sequence shown here is derived from an EMBL/GenBank/DDBJ whole genome shotgun (WGS) entry which is preliminary data.</text>
</comment>
<proteinExistence type="predicted"/>
<dbReference type="PANTHER" id="PTHR21137">
    <property type="entry name" value="ODORANT RECEPTOR"/>
    <property type="match status" value="1"/>
</dbReference>
<dbReference type="OrthoDB" id="6614360at2759"/>
<keyword evidence="2" id="KW-1003">Cell membrane</keyword>
<comment type="subcellular location">
    <subcellularLocation>
        <location evidence="1">Cell membrane</location>
        <topology evidence="1">Multi-pass membrane protein</topology>
    </subcellularLocation>
</comment>
<feature type="transmembrane region" description="Helical" evidence="10">
    <location>
        <begin position="480"/>
        <end position="502"/>
    </location>
</feature>
<feature type="transmembrane region" description="Helical" evidence="10">
    <location>
        <begin position="321"/>
        <end position="340"/>
    </location>
</feature>
<dbReference type="InterPro" id="IPR004117">
    <property type="entry name" value="7tm6_olfct_rcpt"/>
</dbReference>
<protein>
    <recommendedName>
        <fullName evidence="13">Odorant receptor</fullName>
    </recommendedName>
</protein>
<evidence type="ECO:0000256" key="10">
    <source>
        <dbReference type="SAM" id="Phobius"/>
    </source>
</evidence>
<feature type="transmembrane region" description="Helical" evidence="10">
    <location>
        <begin position="136"/>
        <end position="160"/>
    </location>
</feature>
<keyword evidence="7 10" id="KW-0472">Membrane</keyword>
<dbReference type="Pfam" id="PF02949">
    <property type="entry name" value="7tm_6"/>
    <property type="match status" value="2"/>
</dbReference>
<keyword evidence="3" id="KW-0716">Sensory transduction</keyword>
<evidence type="ECO:0000256" key="3">
    <source>
        <dbReference type="ARBA" id="ARBA00022606"/>
    </source>
</evidence>
<name>A0A232EWD8_9HYME</name>
<evidence type="ECO:0000256" key="4">
    <source>
        <dbReference type="ARBA" id="ARBA00022692"/>
    </source>
</evidence>
<keyword evidence="6 10" id="KW-1133">Transmembrane helix</keyword>
<dbReference type="Proteomes" id="UP000215335">
    <property type="component" value="Unassembled WGS sequence"/>
</dbReference>
<organism evidence="11 12">
    <name type="scientific">Trichomalopsis sarcophagae</name>
    <dbReference type="NCBI Taxonomy" id="543379"/>
    <lineage>
        <taxon>Eukaryota</taxon>
        <taxon>Metazoa</taxon>
        <taxon>Ecdysozoa</taxon>
        <taxon>Arthropoda</taxon>
        <taxon>Hexapoda</taxon>
        <taxon>Insecta</taxon>
        <taxon>Pterygota</taxon>
        <taxon>Neoptera</taxon>
        <taxon>Endopterygota</taxon>
        <taxon>Hymenoptera</taxon>
        <taxon>Apocrita</taxon>
        <taxon>Proctotrupomorpha</taxon>
        <taxon>Chalcidoidea</taxon>
        <taxon>Pteromalidae</taxon>
        <taxon>Pteromalinae</taxon>
        <taxon>Trichomalopsis</taxon>
    </lineage>
</organism>
<dbReference type="GO" id="GO:0005549">
    <property type="term" value="F:odorant binding"/>
    <property type="evidence" value="ECO:0007669"/>
    <property type="project" value="InterPro"/>
</dbReference>
<reference evidence="11 12" key="1">
    <citation type="journal article" date="2017" name="Curr. Biol.">
        <title>The Evolution of Venom by Co-option of Single-Copy Genes.</title>
        <authorList>
            <person name="Martinson E.O."/>
            <person name="Mrinalini"/>
            <person name="Kelkar Y.D."/>
            <person name="Chang C.H."/>
            <person name="Werren J.H."/>
        </authorList>
    </citation>
    <scope>NUCLEOTIDE SEQUENCE [LARGE SCALE GENOMIC DNA]</scope>
    <source>
        <strain evidence="11 12">Alberta</strain>
        <tissue evidence="11">Whole body</tissue>
    </source>
</reference>
<dbReference type="EMBL" id="NNAY01001881">
    <property type="protein sequence ID" value="OXU22656.1"/>
    <property type="molecule type" value="Genomic_DNA"/>
</dbReference>
<evidence type="ECO:0000256" key="8">
    <source>
        <dbReference type="ARBA" id="ARBA00023170"/>
    </source>
</evidence>
<feature type="transmembrane region" description="Helical" evidence="10">
    <location>
        <begin position="45"/>
        <end position="67"/>
    </location>
</feature>
<accession>A0A232EWD8</accession>
<dbReference type="STRING" id="543379.A0A232EWD8"/>
<dbReference type="GO" id="GO:0004984">
    <property type="term" value="F:olfactory receptor activity"/>
    <property type="evidence" value="ECO:0007669"/>
    <property type="project" value="InterPro"/>
</dbReference>
<dbReference type="GO" id="GO:0005886">
    <property type="term" value="C:plasma membrane"/>
    <property type="evidence" value="ECO:0007669"/>
    <property type="project" value="UniProtKB-SubCell"/>
</dbReference>
<keyword evidence="4 10" id="KW-0812">Transmembrane</keyword>
<evidence type="ECO:0000256" key="9">
    <source>
        <dbReference type="ARBA" id="ARBA00023224"/>
    </source>
</evidence>
<evidence type="ECO:0000256" key="2">
    <source>
        <dbReference type="ARBA" id="ARBA00022475"/>
    </source>
</evidence>
<evidence type="ECO:0000256" key="7">
    <source>
        <dbReference type="ARBA" id="ARBA00023136"/>
    </source>
</evidence>
<dbReference type="PANTHER" id="PTHR21137:SF35">
    <property type="entry name" value="ODORANT RECEPTOR 19A-RELATED"/>
    <property type="match status" value="1"/>
</dbReference>
<feature type="transmembrane region" description="Helical" evidence="10">
    <location>
        <begin position="452"/>
        <end position="474"/>
    </location>
</feature>
<feature type="transmembrane region" description="Helical" evidence="10">
    <location>
        <begin position="683"/>
        <end position="704"/>
    </location>
</feature>
<gene>
    <name evidence="11" type="ORF">TSAR_005619</name>
</gene>
<evidence type="ECO:0000256" key="5">
    <source>
        <dbReference type="ARBA" id="ARBA00022725"/>
    </source>
</evidence>
<evidence type="ECO:0000313" key="12">
    <source>
        <dbReference type="Proteomes" id="UP000215335"/>
    </source>
</evidence>
<dbReference type="AlphaFoldDB" id="A0A232EWD8"/>
<dbReference type="GO" id="GO:0007165">
    <property type="term" value="P:signal transduction"/>
    <property type="evidence" value="ECO:0007669"/>
    <property type="project" value="UniProtKB-KW"/>
</dbReference>
<keyword evidence="8" id="KW-0675">Receptor</keyword>
<evidence type="ECO:0008006" key="13">
    <source>
        <dbReference type="Google" id="ProtNLM"/>
    </source>
</evidence>
<sequence>MSTKKIASSIDSFLWPNRYTLEFLGFWPPEPGTPSISKYFAAFRIVFSILAIGFLFVPEIMMVVVFWGDITVLTGVGCVSTTLAQLNFKMLYVLARRRRFCRAYRKTRELWSMTDHESELRKGLEKLAGQAKKYSIAFFFTCFCNNISFTTLSVVVWLNYNAQENKSLLERRLPFDVWFGFDLQRTPNFELVFIGQSISAIFCCFGIVGLDTAMMALILHVCGHFRVIGARLHAIGQGMHNDAQSKNSAEYLHTSRKLAICQCIQYHQQMIKFAEEVRSLLSPIIFVQLLTSGLEICLSGYAVIVNSDAGNYGDLVKCTGYFLSVFIQLIIWCWPGQILIQDSSEIGRIVLHDLPWWDMATEQQRQFVFVIFRTQKECQITALGFQVMSMSKLTDVGVHFVIVRKVMAGRGSSVRIDDYLWPNRYLLELFGTWPTDYDGRTLASQLFVNFRVCFVFVAITGVLVPEILMIIVYWGDLDVLTGVGCIATPVSLILFKVAYMIIRRNRFHGVYSNLRRLWLAIDDAEEFEPLEELARLAKRVTIGFFLSCFSNNVSFTTAAVIDWVNYDETRNDSTPRHLPFDVWFSFDVERSPNFEIAFGCQVISSFYCCTGIVGIDATMMTFILHICGHFRTIAAKWRAIGSRILDDEKYSKSGQVMSVKKDINQILRQHSEMLRIAEEVRRLLAPIIFMQLLTSGLGICLSVYAVTMNGSKGADLFKFIVFFVSIFVGLIIWCWPGQLLMQDSAALGDVVCYELPWHLLGIAEQRNLAFFIMRAQKECQITALGFQVLSMNKFTEIFNSAGSYFALLRTIHEKQLEAQ</sequence>
<keyword evidence="12" id="KW-1185">Reference proteome</keyword>
<evidence type="ECO:0000256" key="1">
    <source>
        <dbReference type="ARBA" id="ARBA00004651"/>
    </source>
</evidence>
<evidence type="ECO:0000313" key="11">
    <source>
        <dbReference type="EMBL" id="OXU22656.1"/>
    </source>
</evidence>
<feature type="transmembrane region" description="Helical" evidence="10">
    <location>
        <begin position="198"/>
        <end position="222"/>
    </location>
</feature>
<feature type="transmembrane region" description="Helical" evidence="10">
    <location>
        <begin position="716"/>
        <end position="735"/>
    </location>
</feature>
<evidence type="ECO:0000256" key="6">
    <source>
        <dbReference type="ARBA" id="ARBA00022989"/>
    </source>
</evidence>
<feature type="transmembrane region" description="Helical" evidence="10">
    <location>
        <begin position="280"/>
        <end position="301"/>
    </location>
</feature>